<reference evidence="3" key="1">
    <citation type="submission" date="2020-12" db="EMBL/GenBank/DDBJ databases">
        <title>Metabolic potential, ecology and presence of endohyphal bacteria is reflected in genomic diversity of Mucoromycotina.</title>
        <authorList>
            <person name="Muszewska A."/>
            <person name="Okrasinska A."/>
            <person name="Steczkiewicz K."/>
            <person name="Drgas O."/>
            <person name="Orlowska M."/>
            <person name="Perlinska-Lenart U."/>
            <person name="Aleksandrzak-Piekarczyk T."/>
            <person name="Szatraj K."/>
            <person name="Zielenkiewicz U."/>
            <person name="Pilsyk S."/>
            <person name="Malc E."/>
            <person name="Mieczkowski P."/>
            <person name="Kruszewska J.S."/>
            <person name="Biernat P."/>
            <person name="Pawlowska J."/>
        </authorList>
    </citation>
    <scope>NUCLEOTIDE SEQUENCE</scope>
    <source>
        <strain evidence="3">WA0000017839</strain>
    </source>
</reference>
<protein>
    <submittedName>
        <fullName evidence="3">Uncharacterized protein</fullName>
    </submittedName>
</protein>
<dbReference type="AlphaFoldDB" id="A0A8H7QKG7"/>
<organism evidence="3 4">
    <name type="scientific">Mucor saturninus</name>
    <dbReference type="NCBI Taxonomy" id="64648"/>
    <lineage>
        <taxon>Eukaryota</taxon>
        <taxon>Fungi</taxon>
        <taxon>Fungi incertae sedis</taxon>
        <taxon>Mucoromycota</taxon>
        <taxon>Mucoromycotina</taxon>
        <taxon>Mucoromycetes</taxon>
        <taxon>Mucorales</taxon>
        <taxon>Mucorineae</taxon>
        <taxon>Mucoraceae</taxon>
        <taxon>Mucor</taxon>
    </lineage>
</organism>
<keyword evidence="4" id="KW-1185">Reference proteome</keyword>
<evidence type="ECO:0000313" key="4">
    <source>
        <dbReference type="Proteomes" id="UP000603453"/>
    </source>
</evidence>
<proteinExistence type="predicted"/>
<feature type="region of interest" description="Disordered" evidence="1">
    <location>
        <begin position="388"/>
        <end position="410"/>
    </location>
</feature>
<feature type="compositionally biased region" description="Basic and acidic residues" evidence="1">
    <location>
        <begin position="396"/>
        <end position="405"/>
    </location>
</feature>
<evidence type="ECO:0000313" key="3">
    <source>
        <dbReference type="EMBL" id="KAG2193735.1"/>
    </source>
</evidence>
<name>A0A8H7QKG7_9FUNG</name>
<comment type="caution">
    <text evidence="3">The sequence shown here is derived from an EMBL/GenBank/DDBJ whole genome shotgun (WGS) entry which is preliminary data.</text>
</comment>
<keyword evidence="2" id="KW-0812">Transmembrane</keyword>
<sequence length="424" mass="43678">MPHNAYTDPLMCEITHRAQLFLSFGWYTTSFGLLFLWEKMTSFFCWFGVSSCFRRRCRQKPTVVIGELFVLRDGRITPLAAVKNTPSEPLGLSSSLISPVASSSSLATSSSVGPSSVVACSLVGPSSSACLSSSSVLSSSFAASGSHEFNEPPFPVRSTSVTSIKLNVTCYSLDCACVAGLPCLAGGRMPSFRPPLQNYSSSVSFAVGCEAIFQAFLETDVGSLGFGRECSTSSVTSLAFGQAFPLGDTANPIGCLPAVSSAMEVNNVSVPVSGVSGFLGVDVASPPPPSGLSAALAPAADELCGVSVPPPGDSLLSASVPSAGVEFGSVVGGCSAGADSVVAEAPVATLPRPVTTPRRRGSGRCVAVASAVVADVVAATAVDAPLSSPRFSPPPCEKRQRRDKQTNVAPTSSAIVRPCFNFFW</sequence>
<dbReference type="Proteomes" id="UP000603453">
    <property type="component" value="Unassembled WGS sequence"/>
</dbReference>
<accession>A0A8H7QKG7</accession>
<feature type="transmembrane region" description="Helical" evidence="2">
    <location>
        <begin position="20"/>
        <end position="37"/>
    </location>
</feature>
<keyword evidence="2" id="KW-0472">Membrane</keyword>
<evidence type="ECO:0000256" key="2">
    <source>
        <dbReference type="SAM" id="Phobius"/>
    </source>
</evidence>
<dbReference type="EMBL" id="JAEPRD010000219">
    <property type="protein sequence ID" value="KAG2193735.1"/>
    <property type="molecule type" value="Genomic_DNA"/>
</dbReference>
<gene>
    <name evidence="3" type="ORF">INT47_010416</name>
</gene>
<evidence type="ECO:0000256" key="1">
    <source>
        <dbReference type="SAM" id="MobiDB-lite"/>
    </source>
</evidence>
<keyword evidence="2" id="KW-1133">Transmembrane helix</keyword>